<comment type="caution">
    <text evidence="4">The sequence shown here is derived from an EMBL/GenBank/DDBJ whole genome shotgun (WGS) entry which is preliminary data.</text>
</comment>
<feature type="domain" description="EF-hand" evidence="3">
    <location>
        <begin position="8"/>
        <end position="43"/>
    </location>
</feature>
<dbReference type="PANTHER" id="PTHR23048">
    <property type="entry name" value="MYOSIN LIGHT CHAIN 1, 3"/>
    <property type="match status" value="1"/>
</dbReference>
<evidence type="ECO:0000256" key="1">
    <source>
        <dbReference type="ARBA" id="ARBA00022737"/>
    </source>
</evidence>
<dbReference type="InterPro" id="IPR018247">
    <property type="entry name" value="EF_Hand_1_Ca_BS"/>
</dbReference>
<evidence type="ECO:0000259" key="3">
    <source>
        <dbReference type="PROSITE" id="PS50222"/>
    </source>
</evidence>
<dbReference type="InterPro" id="IPR011992">
    <property type="entry name" value="EF-hand-dom_pair"/>
</dbReference>
<dbReference type="InterPro" id="IPR002048">
    <property type="entry name" value="EF_hand_dom"/>
</dbReference>
<dbReference type="SUPFAM" id="SSF47473">
    <property type="entry name" value="EF-hand"/>
    <property type="match status" value="1"/>
</dbReference>
<evidence type="ECO:0000256" key="2">
    <source>
        <dbReference type="ARBA" id="ARBA00022837"/>
    </source>
</evidence>
<dbReference type="AlphaFoldDB" id="A0AAV4SVK4"/>
<gene>
    <name evidence="4" type="primary">AVEN_117774_1</name>
    <name evidence="4" type="ORF">CDAR_261481</name>
</gene>
<proteinExistence type="predicted"/>
<dbReference type="GO" id="GO:0016460">
    <property type="term" value="C:myosin II complex"/>
    <property type="evidence" value="ECO:0007669"/>
    <property type="project" value="TreeGrafter"/>
</dbReference>
<name>A0AAV4SVK4_9ARAC</name>
<protein>
    <recommendedName>
        <fullName evidence="3">EF-hand domain-containing protein</fullName>
    </recommendedName>
</protein>
<dbReference type="PROSITE" id="PS00018">
    <property type="entry name" value="EF_HAND_1"/>
    <property type="match status" value="1"/>
</dbReference>
<dbReference type="PROSITE" id="PS50222">
    <property type="entry name" value="EF_HAND_2"/>
    <property type="match status" value="2"/>
</dbReference>
<dbReference type="CDD" id="cd00051">
    <property type="entry name" value="EFh"/>
    <property type="match status" value="1"/>
</dbReference>
<reference evidence="4 5" key="1">
    <citation type="submission" date="2021-06" db="EMBL/GenBank/DDBJ databases">
        <title>Caerostris darwini draft genome.</title>
        <authorList>
            <person name="Kono N."/>
            <person name="Arakawa K."/>
        </authorList>
    </citation>
    <scope>NUCLEOTIDE SEQUENCE [LARGE SCALE GENOMIC DNA]</scope>
</reference>
<evidence type="ECO:0000313" key="4">
    <source>
        <dbReference type="EMBL" id="GIY37291.1"/>
    </source>
</evidence>
<keyword evidence="5" id="KW-1185">Reference proteome</keyword>
<keyword evidence="1" id="KW-0677">Repeat</keyword>
<sequence>MKLHLTEQMVIDFQKAYTILDFEGNGTLNERDIKVTLRALGIEPNSKSVKKLIEKVTKKTDKISRENFEKIMLFVINDIDSDDQMEQSFQIFNTEDSETISINRLKEIASTLRLDLADEETQEMILMIDGDEDGIVTKEEFLEAARKIF</sequence>
<dbReference type="InterPro" id="IPR050230">
    <property type="entry name" value="CALM/Myosin/TropC-like"/>
</dbReference>
<dbReference type="Pfam" id="PF13499">
    <property type="entry name" value="EF-hand_7"/>
    <property type="match status" value="1"/>
</dbReference>
<dbReference type="GO" id="GO:0005509">
    <property type="term" value="F:calcium ion binding"/>
    <property type="evidence" value="ECO:0007669"/>
    <property type="project" value="InterPro"/>
</dbReference>
<evidence type="ECO:0000313" key="5">
    <source>
        <dbReference type="Proteomes" id="UP001054837"/>
    </source>
</evidence>
<keyword evidence="2" id="KW-0106">Calcium</keyword>
<dbReference type="PANTHER" id="PTHR23048:SF59">
    <property type="entry name" value="EF-HAND SUPERFAMILY PROTEIN"/>
    <property type="match status" value="1"/>
</dbReference>
<dbReference type="Proteomes" id="UP001054837">
    <property type="component" value="Unassembled WGS sequence"/>
</dbReference>
<feature type="domain" description="EF-hand" evidence="3">
    <location>
        <begin position="116"/>
        <end position="149"/>
    </location>
</feature>
<dbReference type="FunFam" id="1.10.238.10:FF:000001">
    <property type="entry name" value="Calmodulin 1"/>
    <property type="match status" value="1"/>
</dbReference>
<dbReference type="EMBL" id="BPLQ01008434">
    <property type="protein sequence ID" value="GIY37291.1"/>
    <property type="molecule type" value="Genomic_DNA"/>
</dbReference>
<organism evidence="4 5">
    <name type="scientific">Caerostris darwini</name>
    <dbReference type="NCBI Taxonomy" id="1538125"/>
    <lineage>
        <taxon>Eukaryota</taxon>
        <taxon>Metazoa</taxon>
        <taxon>Ecdysozoa</taxon>
        <taxon>Arthropoda</taxon>
        <taxon>Chelicerata</taxon>
        <taxon>Arachnida</taxon>
        <taxon>Araneae</taxon>
        <taxon>Araneomorphae</taxon>
        <taxon>Entelegynae</taxon>
        <taxon>Araneoidea</taxon>
        <taxon>Araneidae</taxon>
        <taxon>Caerostris</taxon>
    </lineage>
</organism>
<dbReference type="Gene3D" id="1.10.238.10">
    <property type="entry name" value="EF-hand"/>
    <property type="match status" value="1"/>
</dbReference>
<accession>A0AAV4SVK4</accession>
<dbReference type="SMART" id="SM00054">
    <property type="entry name" value="EFh"/>
    <property type="match status" value="2"/>
</dbReference>